<dbReference type="InterPro" id="IPR016039">
    <property type="entry name" value="Thiolase-like"/>
</dbReference>
<protein>
    <submittedName>
        <fullName evidence="5">Beta-ketoacyl-ACP synthase III</fullName>
    </submittedName>
</protein>
<evidence type="ECO:0000313" key="5">
    <source>
        <dbReference type="EMBL" id="MFD0961708.1"/>
    </source>
</evidence>
<dbReference type="CDD" id="cd00830">
    <property type="entry name" value="KAS_III"/>
    <property type="match status" value="1"/>
</dbReference>
<dbReference type="Pfam" id="PF08545">
    <property type="entry name" value="ACP_syn_III"/>
    <property type="match status" value="1"/>
</dbReference>
<evidence type="ECO:0000256" key="2">
    <source>
        <dbReference type="ARBA" id="ARBA00023315"/>
    </source>
</evidence>
<keyword evidence="1" id="KW-0808">Transferase</keyword>
<accession>A0ABW3HVX7</accession>
<evidence type="ECO:0000259" key="3">
    <source>
        <dbReference type="Pfam" id="PF08541"/>
    </source>
</evidence>
<dbReference type="SUPFAM" id="SSF53901">
    <property type="entry name" value="Thiolase-like"/>
    <property type="match status" value="1"/>
</dbReference>
<dbReference type="RefSeq" id="WP_377567540.1">
    <property type="nucleotide sequence ID" value="NZ_JBHTJZ010000064.1"/>
</dbReference>
<keyword evidence="6" id="KW-1185">Reference proteome</keyword>
<feature type="domain" description="Beta-ketoacyl-[acyl-carrier-protein] synthase III C-terminal" evidence="3">
    <location>
        <begin position="242"/>
        <end position="330"/>
    </location>
</feature>
<comment type="caution">
    <text evidence="5">The sequence shown here is derived from an EMBL/GenBank/DDBJ whole genome shotgun (WGS) entry which is preliminary data.</text>
</comment>
<feature type="domain" description="Beta-ketoacyl-[acyl-carrier-protein] synthase III N-terminal" evidence="4">
    <location>
        <begin position="110"/>
        <end position="190"/>
    </location>
</feature>
<dbReference type="EMBL" id="JBHTJZ010000064">
    <property type="protein sequence ID" value="MFD0961708.1"/>
    <property type="molecule type" value="Genomic_DNA"/>
</dbReference>
<reference evidence="6" key="1">
    <citation type="journal article" date="2019" name="Int. J. Syst. Evol. Microbiol.">
        <title>The Global Catalogue of Microorganisms (GCM) 10K type strain sequencing project: providing services to taxonomists for standard genome sequencing and annotation.</title>
        <authorList>
            <consortium name="The Broad Institute Genomics Platform"/>
            <consortium name="The Broad Institute Genome Sequencing Center for Infectious Disease"/>
            <person name="Wu L."/>
            <person name="Ma J."/>
        </authorList>
    </citation>
    <scope>NUCLEOTIDE SEQUENCE [LARGE SCALE GENOMIC DNA]</scope>
    <source>
        <strain evidence="6">CCUG 59129</strain>
    </source>
</reference>
<dbReference type="NCBIfam" id="NF005541">
    <property type="entry name" value="PRK07204.1"/>
    <property type="match status" value="1"/>
</dbReference>
<dbReference type="Gene3D" id="3.40.47.10">
    <property type="match status" value="1"/>
</dbReference>
<evidence type="ECO:0000256" key="1">
    <source>
        <dbReference type="ARBA" id="ARBA00022679"/>
    </source>
</evidence>
<keyword evidence="2" id="KW-0012">Acyltransferase</keyword>
<dbReference type="InterPro" id="IPR013747">
    <property type="entry name" value="ACP_syn_III_C"/>
</dbReference>
<name>A0ABW3HVX7_9BACL</name>
<organism evidence="5 6">
    <name type="scientific">Paenibacillus chungangensis</name>
    <dbReference type="NCBI Taxonomy" id="696535"/>
    <lineage>
        <taxon>Bacteria</taxon>
        <taxon>Bacillati</taxon>
        <taxon>Bacillota</taxon>
        <taxon>Bacilli</taxon>
        <taxon>Bacillales</taxon>
        <taxon>Paenibacillaceae</taxon>
        <taxon>Paenibacillus</taxon>
    </lineage>
</organism>
<dbReference type="PANTHER" id="PTHR34069">
    <property type="entry name" value="3-OXOACYL-[ACYL-CARRIER-PROTEIN] SYNTHASE 3"/>
    <property type="match status" value="1"/>
</dbReference>
<gene>
    <name evidence="5" type="ORF">ACFQ2I_20390</name>
</gene>
<dbReference type="PANTHER" id="PTHR34069:SF2">
    <property type="entry name" value="BETA-KETOACYL-[ACYL-CARRIER-PROTEIN] SYNTHASE III"/>
    <property type="match status" value="1"/>
</dbReference>
<evidence type="ECO:0000313" key="6">
    <source>
        <dbReference type="Proteomes" id="UP001596989"/>
    </source>
</evidence>
<dbReference type="Proteomes" id="UP001596989">
    <property type="component" value="Unassembled WGS sequence"/>
</dbReference>
<dbReference type="InterPro" id="IPR013751">
    <property type="entry name" value="ACP_syn_III_N"/>
</dbReference>
<dbReference type="Pfam" id="PF08541">
    <property type="entry name" value="ACP_syn_III_C"/>
    <property type="match status" value="1"/>
</dbReference>
<sequence>MQHRYVKIIGTGKYLPQTCVTAEEIDARLGVRAGWTLKKTGVEKRYFAGEETASQMGAKAAAAALQAAGVSFRDIDCIVGASGTYQQPIPCNAALIQAEMGEGASGVPSFDINTTCLSFVAAMDIVSYMIEAGRYRTALLVTSEIASIGLDWEHKESAALFGDGAVAVVLSRSEHGGVSGIVHAAMETYGDGAHLSEIRGGGTKLHSRSAEATEKDFLFQMDGTGIFRMTSKLMPPFLERLMQEAGTSIGEMKLVIPHQASAMAVRLIMRKLGVGEHQLMDVSHNGGNMIAASIPMLLHEAIERQRIVRGDRVLLLGTSAGLSLGGLILDY</sequence>
<evidence type="ECO:0000259" key="4">
    <source>
        <dbReference type="Pfam" id="PF08545"/>
    </source>
</evidence>
<proteinExistence type="predicted"/>